<sequence>MTEMIRIINNMKLSSDFEIFENGLVKDEIVFYMLRANDVNFLLSIDYEYTNVSKVKIWKTDQIIINNENWLLLLFPNLKTLQIIDQDFPYKLNINNVYLDYFLCNYILSPDEIINCYEFCIKIHKNYNFDFLINISQQLPSIIDINYASNLNIYFLKSILNSVFQKTNAIIIVDEIALINKLLSYDNILGESKYKTFQFSRRRLNKNDVIYNNYKLVQINTLPFLERVLCELRNNKILFFIDFPINDVIFNDENLFLNLKSVIIIFHNIDFYNYSHCHIFSKLLRLFNLKKCFFLNCKILKYDIITYSEYSTKFKFINCEAVGNFRDFTNHIYLTIYRYFNCLQ</sequence>
<organismHost>
    <name type="scientific">Glossina</name>
    <name type="common">tsetse flies</name>
    <dbReference type="NCBI Taxonomy" id="7393"/>
</organismHost>
<protein>
    <submittedName>
        <fullName evidence="1">Putative RNA polymerase-assosiated transcriptional specifcity factor</fullName>
    </submittedName>
</protein>
<organism evidence="1 2">
    <name type="scientific">Glossina hytrovirus (isolate Glossina pallidipes/Ethiopia/Seibersdorf/-)</name>
    <name type="common">GHV</name>
    <dbReference type="NCBI Taxonomy" id="379529"/>
    <lineage>
        <taxon>Viruses</taxon>
        <taxon>Viruses incertae sedis</taxon>
        <taxon>Naldaviricetes</taxon>
        <taxon>Lefavirales</taxon>
        <taxon>Hytrosaviridae</taxon>
        <taxon>Glossinavirus</taxon>
        <taxon>Glossinavirus glopallidipedis</taxon>
    </lineage>
</organism>
<evidence type="ECO:0000313" key="1">
    <source>
        <dbReference type="EMBL" id="AMB48659.1"/>
    </source>
</evidence>
<proteinExistence type="predicted"/>
<dbReference type="EMBL" id="KU050077">
    <property type="protein sequence ID" value="AMB48659.1"/>
    <property type="molecule type" value="Genomic_DNA"/>
</dbReference>
<accession>A0A125QZQ4</accession>
<evidence type="ECO:0000313" key="2">
    <source>
        <dbReference type="Proteomes" id="UP000282469"/>
    </source>
</evidence>
<gene>
    <name evidence="1" type="ORF">GpSGHVEth055</name>
</gene>
<name>A0A125QZQ4_GHVS</name>
<reference evidence="1 2" key="1">
    <citation type="journal article" date="2016" name="J. Gen. Virol.">
        <title>Comprehensive annotation of Glossina pallidipes salivary gland hypertrophy virus from Ethiopian tsetse flies: a proteogenomics approach.</title>
        <authorList>
            <person name="Abd-Alla A.M."/>
            <person name="Kariithi H.M."/>
            <person name="Cousserans F."/>
            <person name="Parker N.J."/>
            <person name="Ince I.A."/>
            <person name="Scully E.D."/>
            <person name="Boeren S."/>
            <person name="Geib S.M."/>
            <person name="Mekonnen S."/>
            <person name="Vlak J.M."/>
            <person name="Parker A.G."/>
            <person name="Vreysen M.J."/>
            <person name="Bergoin M."/>
        </authorList>
    </citation>
    <scope>NUCLEOTIDE SEQUENCE [LARGE SCALE GENOMIC DNA]</scope>
    <source>
        <strain evidence="1 2">Ethiopian</strain>
    </source>
</reference>
<dbReference type="Proteomes" id="UP000282469">
    <property type="component" value="Segment"/>
</dbReference>